<name>A0ABX9Q4M7_9BACT</name>
<dbReference type="RefSeq" id="WP_147452634.1">
    <property type="nucleotide sequence ID" value="NZ_RAWI01000712.1"/>
</dbReference>
<evidence type="ECO:0000313" key="2">
    <source>
        <dbReference type="EMBL" id="RKH88880.1"/>
    </source>
</evidence>
<proteinExistence type="predicted"/>
<sequence length="62" mass="6308">MAVSALELRPRGPVALMDAALRLCARNAGLWALTLPGGAAVVAALLHLVDAVDHGRSPTLPA</sequence>
<dbReference type="Proteomes" id="UP000278907">
    <property type="component" value="Unassembled WGS sequence"/>
</dbReference>
<dbReference type="EMBL" id="RAWI01000712">
    <property type="protein sequence ID" value="RKH88880.1"/>
    <property type="molecule type" value="Genomic_DNA"/>
</dbReference>
<keyword evidence="1" id="KW-0812">Transmembrane</keyword>
<protein>
    <submittedName>
        <fullName evidence="2">Uncharacterized protein</fullName>
    </submittedName>
</protein>
<evidence type="ECO:0000256" key="1">
    <source>
        <dbReference type="SAM" id="Phobius"/>
    </source>
</evidence>
<evidence type="ECO:0000313" key="3">
    <source>
        <dbReference type="Proteomes" id="UP000278907"/>
    </source>
</evidence>
<keyword evidence="1" id="KW-0472">Membrane</keyword>
<keyword evidence="3" id="KW-1185">Reference proteome</keyword>
<organism evidence="2 3">
    <name type="scientific">Corallococcus praedator</name>
    <dbReference type="NCBI Taxonomy" id="2316724"/>
    <lineage>
        <taxon>Bacteria</taxon>
        <taxon>Pseudomonadati</taxon>
        <taxon>Myxococcota</taxon>
        <taxon>Myxococcia</taxon>
        <taxon>Myxococcales</taxon>
        <taxon>Cystobacterineae</taxon>
        <taxon>Myxococcaceae</taxon>
        <taxon>Corallococcus</taxon>
    </lineage>
</organism>
<feature type="non-terminal residue" evidence="2">
    <location>
        <position position="62"/>
    </location>
</feature>
<keyword evidence="1" id="KW-1133">Transmembrane helix</keyword>
<feature type="transmembrane region" description="Helical" evidence="1">
    <location>
        <begin position="28"/>
        <end position="49"/>
    </location>
</feature>
<reference evidence="2 3" key="1">
    <citation type="submission" date="2018-09" db="EMBL/GenBank/DDBJ databases">
        <authorList>
            <person name="Livingstone P.G."/>
            <person name="Whitworth D.E."/>
        </authorList>
    </citation>
    <scope>NUCLEOTIDE SEQUENCE [LARGE SCALE GENOMIC DNA]</scope>
    <source>
        <strain evidence="2 3">CA031B</strain>
    </source>
</reference>
<accession>A0ABX9Q4M7</accession>
<comment type="caution">
    <text evidence="2">The sequence shown here is derived from an EMBL/GenBank/DDBJ whole genome shotgun (WGS) entry which is preliminary data.</text>
</comment>
<gene>
    <name evidence="2" type="ORF">D7Y13_41155</name>
</gene>